<evidence type="ECO:0000256" key="1">
    <source>
        <dbReference type="SAM" id="Phobius"/>
    </source>
</evidence>
<keyword evidence="1" id="KW-0812">Transmembrane</keyword>
<dbReference type="STRING" id="762486.SAMN05444411_101694"/>
<organism evidence="2 3">
    <name type="scientific">Lutibacter oricola</name>
    <dbReference type="NCBI Taxonomy" id="762486"/>
    <lineage>
        <taxon>Bacteria</taxon>
        <taxon>Pseudomonadati</taxon>
        <taxon>Bacteroidota</taxon>
        <taxon>Flavobacteriia</taxon>
        <taxon>Flavobacteriales</taxon>
        <taxon>Flavobacteriaceae</taxon>
        <taxon>Lutibacter</taxon>
    </lineage>
</organism>
<keyword evidence="1" id="KW-1133">Transmembrane helix</keyword>
<protein>
    <submittedName>
        <fullName evidence="2">Uncharacterized protein</fullName>
    </submittedName>
</protein>
<reference evidence="2 3" key="1">
    <citation type="submission" date="2016-10" db="EMBL/GenBank/DDBJ databases">
        <authorList>
            <person name="de Groot N.N."/>
        </authorList>
    </citation>
    <scope>NUCLEOTIDE SEQUENCE [LARGE SCALE GENOMIC DNA]</scope>
    <source>
        <strain evidence="2 3">DSM 24956</strain>
    </source>
</reference>
<accession>A0A1H2TFH7</accession>
<sequence length="178" mass="20957">MKDFLEKIKLIEYFTVELEIQKFDFVSILKKHVDEGDTGIFSDTFDIFSSSKNEYKGQVDFNGFKIKRRKRLFDMNMNFAIAKGNFSQKNEKLIVETEVNGFSNMMIPFYIIGVVFYTIFIGAFFMADNIEGNGVGFALPFILIHGAFMFGIPYVFMRRSAKRMKYELEREFYYLIKK</sequence>
<dbReference type="AlphaFoldDB" id="A0A1H2TFH7"/>
<gene>
    <name evidence="2" type="ORF">SAMN05444411_101694</name>
</gene>
<dbReference type="RefSeq" id="WP_090119737.1">
    <property type="nucleotide sequence ID" value="NZ_FNNJ01000001.1"/>
</dbReference>
<proteinExistence type="predicted"/>
<keyword evidence="1" id="KW-0472">Membrane</keyword>
<dbReference type="OrthoDB" id="886186at2"/>
<evidence type="ECO:0000313" key="3">
    <source>
        <dbReference type="Proteomes" id="UP000199595"/>
    </source>
</evidence>
<name>A0A1H2TFH7_9FLAO</name>
<evidence type="ECO:0000313" key="2">
    <source>
        <dbReference type="EMBL" id="SDW42706.1"/>
    </source>
</evidence>
<dbReference type="EMBL" id="FNNJ01000001">
    <property type="protein sequence ID" value="SDW42706.1"/>
    <property type="molecule type" value="Genomic_DNA"/>
</dbReference>
<feature type="transmembrane region" description="Helical" evidence="1">
    <location>
        <begin position="137"/>
        <end position="156"/>
    </location>
</feature>
<dbReference type="Proteomes" id="UP000199595">
    <property type="component" value="Unassembled WGS sequence"/>
</dbReference>
<keyword evidence="3" id="KW-1185">Reference proteome</keyword>
<feature type="transmembrane region" description="Helical" evidence="1">
    <location>
        <begin position="107"/>
        <end position="125"/>
    </location>
</feature>